<organism evidence="2">
    <name type="scientific">Neisseria gonorrhoeae</name>
    <dbReference type="NCBI Taxonomy" id="485"/>
    <lineage>
        <taxon>Bacteria</taxon>
        <taxon>Pseudomonadati</taxon>
        <taxon>Pseudomonadota</taxon>
        <taxon>Betaproteobacteria</taxon>
        <taxon>Neisseriales</taxon>
        <taxon>Neisseriaceae</taxon>
        <taxon>Neisseria</taxon>
    </lineage>
</organism>
<accession>A0A378VSF3</accession>
<dbReference type="InterPro" id="IPR008708">
    <property type="entry name" value="Neisseria_TspB"/>
</dbReference>
<reference evidence="2" key="1">
    <citation type="submission" date="2018-06" db="EMBL/GenBank/DDBJ databases">
        <authorList>
            <consortium name="Pathogen Informatics"/>
            <person name="Doyle S."/>
        </authorList>
    </citation>
    <scope>NUCLEOTIDE SEQUENCE [LARGE SCALE GENOMIC DNA]</scope>
    <source>
        <strain evidence="2">NCTC11421</strain>
    </source>
</reference>
<dbReference type="Pfam" id="PF05616">
    <property type="entry name" value="Neisseria_TspB"/>
    <property type="match status" value="1"/>
</dbReference>
<gene>
    <name evidence="2" type="ORF">NCTC11421_00002</name>
</gene>
<evidence type="ECO:0000256" key="1">
    <source>
        <dbReference type="SAM" id="MobiDB-lite"/>
    </source>
</evidence>
<feature type="compositionally biased region" description="Low complexity" evidence="1">
    <location>
        <begin position="100"/>
        <end position="113"/>
    </location>
</feature>
<proteinExistence type="predicted"/>
<name>A0A378VSF3_NEIGO</name>
<sequence>MPKAGRDLSLKVDADPDKYIKATGYPGYSEKVEVAPGTKVNMGPVTDRNGNPVQVAATFGRDAQGNTTADVQVIPRPDLTPASAQAPHAQPPPEVSPAETPQTTRTPMRTPARVPIPNPTPI</sequence>
<evidence type="ECO:0000313" key="2">
    <source>
        <dbReference type="EMBL" id="SUA19925.1"/>
    </source>
</evidence>
<dbReference type="AlphaFoldDB" id="A0A378VSF3"/>
<feature type="region of interest" description="Disordered" evidence="1">
    <location>
        <begin position="60"/>
        <end position="122"/>
    </location>
</feature>
<protein>
    <submittedName>
        <fullName evidence="2">Protein TspB3</fullName>
    </submittedName>
</protein>
<dbReference type="EMBL" id="UGRI01000001">
    <property type="protein sequence ID" value="SUA19925.1"/>
    <property type="molecule type" value="Genomic_DNA"/>
</dbReference>